<proteinExistence type="predicted"/>
<evidence type="ECO:0000259" key="3">
    <source>
        <dbReference type="Pfam" id="PF03968"/>
    </source>
</evidence>
<dbReference type="Proteomes" id="UP000520156">
    <property type="component" value="Unassembled WGS sequence"/>
</dbReference>
<accession>A0A7X1F8D9</accession>
<dbReference type="PANTHER" id="PTHR36504:SF1">
    <property type="entry name" value="LIPOPOLYSACCHARIDE EXPORT SYSTEM PROTEIN LPTA"/>
    <property type="match status" value="1"/>
</dbReference>
<organism evidence="4 5">
    <name type="scientific">Novosphingobium aerophilum</name>
    <dbReference type="NCBI Taxonomy" id="2839843"/>
    <lineage>
        <taxon>Bacteria</taxon>
        <taxon>Pseudomonadati</taxon>
        <taxon>Pseudomonadota</taxon>
        <taxon>Alphaproteobacteria</taxon>
        <taxon>Sphingomonadales</taxon>
        <taxon>Sphingomonadaceae</taxon>
        <taxon>Novosphingobium</taxon>
    </lineage>
</organism>
<dbReference type="AlphaFoldDB" id="A0A7X1F8D9"/>
<feature type="domain" description="Organic solvent tolerance-like N-terminal" evidence="3">
    <location>
        <begin position="53"/>
        <end position="156"/>
    </location>
</feature>
<dbReference type="GO" id="GO:0015920">
    <property type="term" value="P:lipopolysaccharide transport"/>
    <property type="evidence" value="ECO:0007669"/>
    <property type="project" value="TreeGrafter"/>
</dbReference>
<dbReference type="Gene3D" id="2.60.450.10">
    <property type="entry name" value="Lipopolysaccharide (LPS) transport protein A like domain"/>
    <property type="match status" value="1"/>
</dbReference>
<evidence type="ECO:0000256" key="2">
    <source>
        <dbReference type="SAM" id="MobiDB-lite"/>
    </source>
</evidence>
<gene>
    <name evidence="4" type="ORF">H7F49_09375</name>
</gene>
<keyword evidence="5" id="KW-1185">Reference proteome</keyword>
<dbReference type="PANTHER" id="PTHR36504">
    <property type="entry name" value="LIPOPOLYSACCHARIDE EXPORT SYSTEM PROTEIN LPTA"/>
    <property type="match status" value="1"/>
</dbReference>
<evidence type="ECO:0000313" key="4">
    <source>
        <dbReference type="EMBL" id="MBC2651914.1"/>
    </source>
</evidence>
<comment type="caution">
    <text evidence="4">The sequence shown here is derived from an EMBL/GenBank/DDBJ whole genome shotgun (WGS) entry which is preliminary data.</text>
</comment>
<dbReference type="Pfam" id="PF03968">
    <property type="entry name" value="LptD_N"/>
    <property type="match status" value="1"/>
</dbReference>
<dbReference type="InterPro" id="IPR005653">
    <property type="entry name" value="OstA-like_N"/>
</dbReference>
<dbReference type="GO" id="GO:0009279">
    <property type="term" value="C:cell outer membrane"/>
    <property type="evidence" value="ECO:0007669"/>
    <property type="project" value="TreeGrafter"/>
</dbReference>
<evidence type="ECO:0000313" key="5">
    <source>
        <dbReference type="Proteomes" id="UP000520156"/>
    </source>
</evidence>
<dbReference type="GO" id="GO:0017089">
    <property type="term" value="F:glycolipid transfer activity"/>
    <property type="evidence" value="ECO:0007669"/>
    <property type="project" value="TreeGrafter"/>
</dbReference>
<name>A0A7X1F8D9_9SPHN</name>
<dbReference type="RefSeq" id="WP_185683334.1">
    <property type="nucleotide sequence ID" value="NZ_JACLAU010000011.1"/>
</dbReference>
<dbReference type="GO" id="GO:0030288">
    <property type="term" value="C:outer membrane-bounded periplasmic space"/>
    <property type="evidence" value="ECO:0007669"/>
    <property type="project" value="TreeGrafter"/>
</dbReference>
<protein>
    <submittedName>
        <fullName evidence="4">LptA/OstA family protein</fullName>
    </submittedName>
</protein>
<sequence length="187" mass="19130">MPDLPSASAVPLLRRLPIGLAIALLVLGAPSGREAGAQSLSGFNSNAPVDYAADSIVLQDKQNRVILAGNVDITQGDLKLRAARTTVAYTDNGGVKIQRIDATGGVTVSRGGQTARGDVGVYDFNRRVITLAGNVSLNRGADTLKGGRLVIDLNTGLASVDGRGTAQPGSPNPGGRVSGSFSVPKKN</sequence>
<keyword evidence="1" id="KW-0732">Signal</keyword>
<dbReference type="InterPro" id="IPR052037">
    <property type="entry name" value="LPS_export_LptA"/>
</dbReference>
<feature type="region of interest" description="Disordered" evidence="2">
    <location>
        <begin position="162"/>
        <end position="187"/>
    </location>
</feature>
<evidence type="ECO:0000256" key="1">
    <source>
        <dbReference type="ARBA" id="ARBA00022729"/>
    </source>
</evidence>
<reference evidence="4 5" key="1">
    <citation type="submission" date="2020-08" db="EMBL/GenBank/DDBJ databases">
        <title>The genome sequence of Novosphingobium flavum 4Y4.</title>
        <authorList>
            <person name="Liu Y."/>
        </authorList>
    </citation>
    <scope>NUCLEOTIDE SEQUENCE [LARGE SCALE GENOMIC DNA]</scope>
    <source>
        <strain evidence="4 5">4Y4</strain>
    </source>
</reference>
<dbReference type="EMBL" id="JACLAU010000011">
    <property type="protein sequence ID" value="MBC2651914.1"/>
    <property type="molecule type" value="Genomic_DNA"/>
</dbReference>